<dbReference type="InterPro" id="IPR050879">
    <property type="entry name" value="Acyltransferase_3"/>
</dbReference>
<feature type="transmembrane region" description="Helical" evidence="1">
    <location>
        <begin position="315"/>
        <end position="334"/>
    </location>
</feature>
<protein>
    <submittedName>
        <fullName evidence="3">Acyltransferase family protein</fullName>
    </submittedName>
</protein>
<keyword evidence="1" id="KW-1133">Transmembrane helix</keyword>
<keyword evidence="3" id="KW-0012">Acyltransferase</keyword>
<keyword evidence="4" id="KW-1185">Reference proteome</keyword>
<evidence type="ECO:0000256" key="1">
    <source>
        <dbReference type="SAM" id="Phobius"/>
    </source>
</evidence>
<feature type="transmembrane region" description="Helical" evidence="1">
    <location>
        <begin position="183"/>
        <end position="205"/>
    </location>
</feature>
<feature type="transmembrane region" description="Helical" evidence="1">
    <location>
        <begin position="276"/>
        <end position="294"/>
    </location>
</feature>
<feature type="domain" description="Acyltransferase 3" evidence="2">
    <location>
        <begin position="3"/>
        <end position="358"/>
    </location>
</feature>
<feature type="transmembrane region" description="Helical" evidence="1">
    <location>
        <begin position="141"/>
        <end position="162"/>
    </location>
</feature>
<gene>
    <name evidence="3" type="ORF">GII31_11305</name>
</gene>
<feature type="transmembrane region" description="Helical" evidence="1">
    <location>
        <begin position="249"/>
        <end position="270"/>
    </location>
</feature>
<evidence type="ECO:0000313" key="4">
    <source>
        <dbReference type="Proteomes" id="UP001059836"/>
    </source>
</evidence>
<feature type="transmembrane region" description="Helical" evidence="1">
    <location>
        <begin position="373"/>
        <end position="395"/>
    </location>
</feature>
<feature type="transmembrane region" description="Helical" evidence="1">
    <location>
        <begin position="340"/>
        <end position="361"/>
    </location>
</feature>
<organism evidence="3 4">
    <name type="scientific">Gordonia pseudamarae</name>
    <dbReference type="NCBI Taxonomy" id="2831662"/>
    <lineage>
        <taxon>Bacteria</taxon>
        <taxon>Bacillati</taxon>
        <taxon>Actinomycetota</taxon>
        <taxon>Actinomycetes</taxon>
        <taxon>Mycobacteriales</taxon>
        <taxon>Gordoniaceae</taxon>
        <taxon>Gordonia</taxon>
    </lineage>
</organism>
<sequence>MQGLRALAVLVVVLNHLHVPGFLAGYVGVDVFFVISGYVITHMLLRDGARRGGTIGFLNFYAKRARRIVPSATLIIVVTIIAIFELTSFLRGARLLPDATASSLFLANTHFIATGTEYADAGSGPSPLQHYWSLAIEEQFYLAWPLVMALTMLVVAKGAGFAKSERFAGAGGLTKLGRFTNGAGFTLRPTLLAVLVTVAAASYIHSIVLTSSNLTAAYYSPLTRFWELMLGCILAVAEPYIARRLSPTVATIVGWAGFVAVAASVAKMPYDMFPGWIAAVPALGAAAIIVAGLAPSKASPSFILSMRLPRYVGDISYSLYLVHWPIMAVVAARYGHDFSVLTKIVLFLGSFLGAMVLYHAFEDPIRRSRFLETRPWAGLAIIPACIAIVFAVAAFERHRWAIDVPLVQNLF</sequence>
<reference evidence="3" key="1">
    <citation type="journal article" date="2021" name="Nat. Microbiol.">
        <title>Cocultivation of an ultrasmall environmental parasitic bacterium with lytic ability against bacteria associated with wastewater foams.</title>
        <authorList>
            <person name="Batinovic S."/>
            <person name="Rose J.J.A."/>
            <person name="Ratcliffe J."/>
            <person name="Seviour R.J."/>
            <person name="Petrovski S."/>
        </authorList>
    </citation>
    <scope>NUCLEOTIDE SEQUENCE</scope>
    <source>
        <strain evidence="3">CON9</strain>
    </source>
</reference>
<dbReference type="Pfam" id="PF01757">
    <property type="entry name" value="Acyl_transf_3"/>
    <property type="match status" value="1"/>
</dbReference>
<dbReference type="InterPro" id="IPR002656">
    <property type="entry name" value="Acyl_transf_3_dom"/>
</dbReference>
<dbReference type="Proteomes" id="UP001059836">
    <property type="component" value="Chromosome"/>
</dbReference>
<evidence type="ECO:0000313" key="3">
    <source>
        <dbReference type="EMBL" id="QHN37501.1"/>
    </source>
</evidence>
<evidence type="ECO:0000259" key="2">
    <source>
        <dbReference type="Pfam" id="PF01757"/>
    </source>
</evidence>
<dbReference type="PANTHER" id="PTHR23028">
    <property type="entry name" value="ACETYLTRANSFERASE"/>
    <property type="match status" value="1"/>
</dbReference>
<dbReference type="EMBL" id="CP045809">
    <property type="protein sequence ID" value="QHN37501.1"/>
    <property type="molecule type" value="Genomic_DNA"/>
</dbReference>
<dbReference type="GO" id="GO:0016746">
    <property type="term" value="F:acyltransferase activity"/>
    <property type="evidence" value="ECO:0007669"/>
    <property type="project" value="UniProtKB-KW"/>
</dbReference>
<accession>A0ABX6IP46</accession>
<feature type="transmembrane region" description="Helical" evidence="1">
    <location>
        <begin position="68"/>
        <end position="90"/>
    </location>
</feature>
<keyword evidence="1" id="KW-0812">Transmembrane</keyword>
<feature type="transmembrane region" description="Helical" evidence="1">
    <location>
        <begin position="20"/>
        <end position="41"/>
    </location>
</feature>
<proteinExistence type="predicted"/>
<keyword evidence="1" id="KW-0472">Membrane</keyword>
<keyword evidence="3" id="KW-0808">Transferase</keyword>
<dbReference type="PANTHER" id="PTHR23028:SF53">
    <property type="entry name" value="ACYL_TRANSF_3 DOMAIN-CONTAINING PROTEIN"/>
    <property type="match status" value="1"/>
</dbReference>
<name>A0ABX6IP46_9ACTN</name>